<feature type="compositionally biased region" description="Basic and acidic residues" evidence="1">
    <location>
        <begin position="244"/>
        <end position="259"/>
    </location>
</feature>
<evidence type="ECO:0000313" key="4">
    <source>
        <dbReference type="EMBL" id="OHV27612.1"/>
    </source>
</evidence>
<dbReference type="Pfam" id="PF13559">
    <property type="entry name" value="DUF4129"/>
    <property type="match status" value="1"/>
</dbReference>
<reference evidence="5" key="1">
    <citation type="submission" date="2016-07" db="EMBL/GenBank/DDBJ databases">
        <title>Frankia sp. NRRL B-16219 Genome sequencing.</title>
        <authorList>
            <person name="Ghodhbane-Gtari F."/>
            <person name="Swanson E."/>
            <person name="Gueddou A."/>
            <person name="Louati M."/>
            <person name="Nouioui I."/>
            <person name="Hezbri K."/>
            <person name="Abebe-Akele F."/>
            <person name="Simpson S."/>
            <person name="Morris K."/>
            <person name="Thomas K."/>
            <person name="Gtari M."/>
            <person name="Tisa L.S."/>
        </authorList>
    </citation>
    <scope>NUCLEOTIDE SEQUENCE [LARGE SCALE GENOMIC DNA]</scope>
    <source>
        <strain evidence="5">NRRL B-16219</strain>
    </source>
</reference>
<organism evidence="4 5">
    <name type="scientific">Parafrankia soli</name>
    <dbReference type="NCBI Taxonomy" id="2599596"/>
    <lineage>
        <taxon>Bacteria</taxon>
        <taxon>Bacillati</taxon>
        <taxon>Actinomycetota</taxon>
        <taxon>Actinomycetes</taxon>
        <taxon>Frankiales</taxon>
        <taxon>Frankiaceae</taxon>
        <taxon>Parafrankia</taxon>
    </lineage>
</organism>
<protein>
    <recommendedName>
        <fullName evidence="3">Protein-glutamine gamma-glutamyltransferase-like C-terminal domain-containing protein</fullName>
    </recommendedName>
</protein>
<dbReference type="Proteomes" id="UP000179769">
    <property type="component" value="Unassembled WGS sequence"/>
</dbReference>
<keyword evidence="5" id="KW-1185">Reference proteome</keyword>
<dbReference type="InterPro" id="IPR025403">
    <property type="entry name" value="TgpA-like_C"/>
</dbReference>
<keyword evidence="2" id="KW-1133">Transmembrane helix</keyword>
<dbReference type="AlphaFoldDB" id="A0A1S1Q3B7"/>
<accession>A0A1S1Q3B7</accession>
<keyword evidence="2" id="KW-0472">Membrane</keyword>
<name>A0A1S1Q3B7_9ACTN</name>
<evidence type="ECO:0000256" key="2">
    <source>
        <dbReference type="SAM" id="Phobius"/>
    </source>
</evidence>
<feature type="domain" description="Protein-glutamine gamma-glutamyltransferase-like C-terminal" evidence="3">
    <location>
        <begin position="160"/>
        <end position="232"/>
    </location>
</feature>
<evidence type="ECO:0000256" key="1">
    <source>
        <dbReference type="SAM" id="MobiDB-lite"/>
    </source>
</evidence>
<comment type="caution">
    <text evidence="4">The sequence shown here is derived from an EMBL/GenBank/DDBJ whole genome shotgun (WGS) entry which is preliminary data.</text>
</comment>
<dbReference type="EMBL" id="MAXA01000219">
    <property type="protein sequence ID" value="OHV27612.1"/>
    <property type="molecule type" value="Genomic_DNA"/>
</dbReference>
<evidence type="ECO:0000259" key="3">
    <source>
        <dbReference type="Pfam" id="PF13559"/>
    </source>
</evidence>
<evidence type="ECO:0000313" key="5">
    <source>
        <dbReference type="Proteomes" id="UP000179769"/>
    </source>
</evidence>
<proteinExistence type="predicted"/>
<dbReference type="OrthoDB" id="3389322at2"/>
<gene>
    <name evidence="4" type="ORF">BBK14_19950</name>
</gene>
<dbReference type="RefSeq" id="WP_071064576.1">
    <property type="nucleotide sequence ID" value="NZ_MAXA01000219.1"/>
</dbReference>
<feature type="region of interest" description="Disordered" evidence="1">
    <location>
        <begin position="235"/>
        <end position="259"/>
    </location>
</feature>
<keyword evidence="2" id="KW-0812">Transmembrane</keyword>
<feature type="transmembrane region" description="Helical" evidence="2">
    <location>
        <begin position="94"/>
        <end position="114"/>
    </location>
</feature>
<sequence>MITGHLSAPFLPSFLPSLVAPAVAPAAAGGPLGGPVTREGAQDEARRELSKSVYQDAQPDWFTRAITWINDRLADLWNWLTPDTDAGVGGFNGLGVLAVLLVLVALAVVIRLWLGPVRRTARDQVEETDLSSPLTADQLRVLARDQAGQGAYAEAVRSRLRAIVRMLEERGVLDPRPGRTAGELVDAVRAAIDRDSDAIGALVAAVEVFSEIWYGGGPATERAYEVLVRADEQLTGVRRRPGHGRSDDRSDDGSRPVPA</sequence>